<dbReference type="Gene3D" id="3.90.180.10">
    <property type="entry name" value="Medium-chain alcohol dehydrogenases, catalytic domain"/>
    <property type="match status" value="1"/>
</dbReference>
<dbReference type="GO" id="GO:0016651">
    <property type="term" value="F:oxidoreductase activity, acting on NAD(P)H"/>
    <property type="evidence" value="ECO:0007669"/>
    <property type="project" value="InterPro"/>
</dbReference>
<dbReference type="CDD" id="cd08249">
    <property type="entry name" value="enoyl_reductase_like"/>
    <property type="match status" value="1"/>
</dbReference>
<dbReference type="Proteomes" id="UP001147747">
    <property type="component" value="Unassembled WGS sequence"/>
</dbReference>
<evidence type="ECO:0000256" key="1">
    <source>
        <dbReference type="ARBA" id="ARBA00008072"/>
    </source>
</evidence>
<evidence type="ECO:0000259" key="3">
    <source>
        <dbReference type="SMART" id="SM00829"/>
    </source>
</evidence>
<dbReference type="PANTHER" id="PTHR45348:SF2">
    <property type="entry name" value="ZINC-TYPE ALCOHOL DEHYDROGENASE-LIKE PROTEIN C2E1P3.01"/>
    <property type="match status" value="1"/>
</dbReference>
<dbReference type="Gene3D" id="3.40.50.720">
    <property type="entry name" value="NAD(P)-binding Rossmann-like Domain"/>
    <property type="match status" value="1"/>
</dbReference>
<dbReference type="AlphaFoldDB" id="A0A9W9VEN5"/>
<dbReference type="RefSeq" id="XP_056483013.1">
    <property type="nucleotide sequence ID" value="XM_056636983.1"/>
</dbReference>
<evidence type="ECO:0000256" key="2">
    <source>
        <dbReference type="ARBA" id="ARBA00023002"/>
    </source>
</evidence>
<dbReference type="PANTHER" id="PTHR45348">
    <property type="entry name" value="HYPOTHETICAL OXIDOREDUCTASE (EUROFUNG)"/>
    <property type="match status" value="1"/>
</dbReference>
<feature type="domain" description="Enoyl reductase (ER)" evidence="3">
    <location>
        <begin position="13"/>
        <end position="337"/>
    </location>
</feature>
<keyword evidence="2" id="KW-0560">Oxidoreductase</keyword>
<dbReference type="InterPro" id="IPR020843">
    <property type="entry name" value="ER"/>
</dbReference>
<evidence type="ECO:0000313" key="5">
    <source>
        <dbReference type="Proteomes" id="UP001147747"/>
    </source>
</evidence>
<dbReference type="SUPFAM" id="SSF50129">
    <property type="entry name" value="GroES-like"/>
    <property type="match status" value="1"/>
</dbReference>
<proteinExistence type="inferred from homology"/>
<dbReference type="SMART" id="SM00829">
    <property type="entry name" value="PKS_ER"/>
    <property type="match status" value="1"/>
</dbReference>
<dbReference type="OrthoDB" id="48317at2759"/>
<dbReference type="InterPro" id="IPR011032">
    <property type="entry name" value="GroES-like_sf"/>
</dbReference>
<gene>
    <name evidence="4" type="ORF">N7509_012346</name>
</gene>
<dbReference type="EMBL" id="JAPZBU010000011">
    <property type="protein sequence ID" value="KAJ5379227.1"/>
    <property type="molecule type" value="Genomic_DNA"/>
</dbReference>
<reference evidence="4" key="2">
    <citation type="journal article" date="2023" name="IMA Fungus">
        <title>Comparative genomic study of the Penicillium genus elucidates a diverse pangenome and 15 lateral gene transfer events.</title>
        <authorList>
            <person name="Petersen C."/>
            <person name="Sorensen T."/>
            <person name="Nielsen M.R."/>
            <person name="Sondergaard T.E."/>
            <person name="Sorensen J.L."/>
            <person name="Fitzpatrick D.A."/>
            <person name="Frisvad J.C."/>
            <person name="Nielsen K.L."/>
        </authorList>
    </citation>
    <scope>NUCLEOTIDE SEQUENCE</scope>
    <source>
        <strain evidence="4">IBT 29677</strain>
    </source>
</reference>
<name>A0A9W9VEN5_9EURO</name>
<protein>
    <submittedName>
        <fullName evidence="4">GroES-like protein</fullName>
    </submittedName>
</protein>
<reference evidence="4" key="1">
    <citation type="submission" date="2022-12" db="EMBL/GenBank/DDBJ databases">
        <authorList>
            <person name="Petersen C."/>
        </authorList>
    </citation>
    <scope>NUCLEOTIDE SEQUENCE</scope>
    <source>
        <strain evidence="4">IBT 29677</strain>
    </source>
</reference>
<keyword evidence="5" id="KW-1185">Reference proteome</keyword>
<evidence type="ECO:0000313" key="4">
    <source>
        <dbReference type="EMBL" id="KAJ5379227.1"/>
    </source>
</evidence>
<dbReference type="InterPro" id="IPR036291">
    <property type="entry name" value="NAD(P)-bd_dom_sf"/>
</dbReference>
<dbReference type="InterPro" id="IPR047122">
    <property type="entry name" value="Trans-enoyl_RdTase-like"/>
</dbReference>
<dbReference type="Pfam" id="PF08240">
    <property type="entry name" value="ADH_N"/>
    <property type="match status" value="1"/>
</dbReference>
<comment type="caution">
    <text evidence="4">The sequence shown here is derived from an EMBL/GenBank/DDBJ whole genome shotgun (WGS) entry which is preliminary data.</text>
</comment>
<dbReference type="SUPFAM" id="SSF51735">
    <property type="entry name" value="NAD(P)-binding Rossmann-fold domains"/>
    <property type="match status" value="1"/>
</dbReference>
<accession>A0A9W9VEN5</accession>
<dbReference type="Pfam" id="PF00107">
    <property type="entry name" value="ADH_zinc_N"/>
    <property type="match status" value="1"/>
</dbReference>
<dbReference type="InterPro" id="IPR013154">
    <property type="entry name" value="ADH-like_N"/>
</dbReference>
<comment type="similarity">
    <text evidence="1">Belongs to the zinc-containing alcohol dehydrogenase family.</text>
</comment>
<sequence length="340" mass="36482">MPTNRAAWQDAAGETLTIRPTPYPTTLSPTQILIKPSAWAINPCDYMLQDTALPFVKYPLILGEDISGTVIETGHCVTRFKANDLVLAFAQGAFRGAHMGGFQEYVVAEASFACLLPEYMKFSEGAVFPLCFTTASHALFNSKFLALPKPDLDIGPGSSGKSVLIWGGASAVGMNAIQLARAAGLEVYATASPRNFEHMKNLGASRVFDYTSETVVAEIVAAFGKSACAGIFQAAGAEGSVKPCLDIADRTDGDIFVVTTTPLAEGLVPEGVRAKMVFGDDHDDILEVWEKFLPQALFQKKYLIAPEPVVIEQKGLEGIQEGIYILRKGVSAKKIVVVVD</sequence>
<dbReference type="InterPro" id="IPR013149">
    <property type="entry name" value="ADH-like_C"/>
</dbReference>
<dbReference type="GeneID" id="81375963"/>
<organism evidence="4 5">
    <name type="scientific">Penicillium cosmopolitanum</name>
    <dbReference type="NCBI Taxonomy" id="1131564"/>
    <lineage>
        <taxon>Eukaryota</taxon>
        <taxon>Fungi</taxon>
        <taxon>Dikarya</taxon>
        <taxon>Ascomycota</taxon>
        <taxon>Pezizomycotina</taxon>
        <taxon>Eurotiomycetes</taxon>
        <taxon>Eurotiomycetidae</taxon>
        <taxon>Eurotiales</taxon>
        <taxon>Aspergillaceae</taxon>
        <taxon>Penicillium</taxon>
    </lineage>
</organism>